<evidence type="ECO:0000259" key="1">
    <source>
        <dbReference type="Pfam" id="PF00535"/>
    </source>
</evidence>
<dbReference type="InterPro" id="IPR029044">
    <property type="entry name" value="Nucleotide-diphossugar_trans"/>
</dbReference>
<sequence length="275" mass="31303">MEFTIIIPVLNAGAKIRRTLESLLSQTALASGAARLTCLVVDGGSTDDTLDHVRAFDDPRIAILSQKDSGMYEALARGLARAGGDVTGYISAGEAFDRHAFAVICEVLTRYPDIHWLTGQEVTRNEQGQIIGCRLPHPFRRSFFDCGMYGTRLTVLQQESTLWRSGLNRHFDLERLAACTLAGDYFLWRSLARHQELYVIDTHIGSFTVEPDQLSKQTPGAYRRELRALRRRPALWERLHALIYRQYVKRTRPGKTAARMLRYDPAKQQWLLRKP</sequence>
<gene>
    <name evidence="2" type="ORF">SAMN04487859_101170</name>
</gene>
<dbReference type="AlphaFoldDB" id="A0A1I4YEW2"/>
<keyword evidence="2" id="KW-0808">Transferase</keyword>
<dbReference type="Proteomes" id="UP000198599">
    <property type="component" value="Unassembled WGS sequence"/>
</dbReference>
<protein>
    <submittedName>
        <fullName evidence="2">Glycosyltransferase involved in cell wall bisynthesis</fullName>
    </submittedName>
</protein>
<proteinExistence type="predicted"/>
<dbReference type="EMBL" id="FOVP01000001">
    <property type="protein sequence ID" value="SFN36536.1"/>
    <property type="molecule type" value="Genomic_DNA"/>
</dbReference>
<organism evidence="2 3">
    <name type="scientific">Roseovarius lutimaris</name>
    <dbReference type="NCBI Taxonomy" id="1005928"/>
    <lineage>
        <taxon>Bacteria</taxon>
        <taxon>Pseudomonadati</taxon>
        <taxon>Pseudomonadota</taxon>
        <taxon>Alphaproteobacteria</taxon>
        <taxon>Rhodobacterales</taxon>
        <taxon>Roseobacteraceae</taxon>
        <taxon>Roseovarius</taxon>
    </lineage>
</organism>
<dbReference type="InterPro" id="IPR050834">
    <property type="entry name" value="Glycosyltransf_2"/>
</dbReference>
<dbReference type="SUPFAM" id="SSF53448">
    <property type="entry name" value="Nucleotide-diphospho-sugar transferases"/>
    <property type="match status" value="1"/>
</dbReference>
<dbReference type="InterPro" id="IPR001173">
    <property type="entry name" value="Glyco_trans_2-like"/>
</dbReference>
<dbReference type="Gene3D" id="3.90.550.10">
    <property type="entry name" value="Spore Coat Polysaccharide Biosynthesis Protein SpsA, Chain A"/>
    <property type="match status" value="1"/>
</dbReference>
<dbReference type="RefSeq" id="WP_092833322.1">
    <property type="nucleotide sequence ID" value="NZ_FOVP01000001.1"/>
</dbReference>
<evidence type="ECO:0000313" key="3">
    <source>
        <dbReference type="Proteomes" id="UP000198599"/>
    </source>
</evidence>
<dbReference type="PANTHER" id="PTHR43685">
    <property type="entry name" value="GLYCOSYLTRANSFERASE"/>
    <property type="match status" value="1"/>
</dbReference>
<dbReference type="STRING" id="1005928.SAMN04487859_101170"/>
<feature type="domain" description="Glycosyltransferase 2-like" evidence="1">
    <location>
        <begin position="4"/>
        <end position="110"/>
    </location>
</feature>
<evidence type="ECO:0000313" key="2">
    <source>
        <dbReference type="EMBL" id="SFN36536.1"/>
    </source>
</evidence>
<dbReference type="GO" id="GO:0016740">
    <property type="term" value="F:transferase activity"/>
    <property type="evidence" value="ECO:0007669"/>
    <property type="project" value="UniProtKB-KW"/>
</dbReference>
<dbReference type="PANTHER" id="PTHR43685:SF2">
    <property type="entry name" value="GLYCOSYLTRANSFERASE 2-LIKE DOMAIN-CONTAINING PROTEIN"/>
    <property type="match status" value="1"/>
</dbReference>
<reference evidence="3" key="1">
    <citation type="submission" date="2016-10" db="EMBL/GenBank/DDBJ databases">
        <authorList>
            <person name="Varghese N."/>
            <person name="Submissions S."/>
        </authorList>
    </citation>
    <scope>NUCLEOTIDE SEQUENCE [LARGE SCALE GENOMIC DNA]</scope>
    <source>
        <strain evidence="3">DSM 28463</strain>
    </source>
</reference>
<keyword evidence="3" id="KW-1185">Reference proteome</keyword>
<dbReference type="OrthoDB" id="5291101at2"/>
<accession>A0A1I4YEW2</accession>
<dbReference type="Pfam" id="PF00535">
    <property type="entry name" value="Glycos_transf_2"/>
    <property type="match status" value="1"/>
</dbReference>
<name>A0A1I4YEW2_9RHOB</name>